<gene>
    <name evidence="1" type="ORF">GCA01S_100_00020</name>
</gene>
<evidence type="ECO:0000313" key="1">
    <source>
        <dbReference type="EMBL" id="GAJ41793.1"/>
    </source>
</evidence>
<keyword evidence="2" id="KW-1185">Reference proteome</keyword>
<sequence>MTKNGKVVYVGRTKNIVSRRNAHKWGKHRDATFNVVKTNLTYAEARGLEHKLYLKYGGKKKLRNIIRPISRKNKKYKYYMSVSRNAYRSLK</sequence>
<dbReference type="EMBL" id="BAWO01000100">
    <property type="protein sequence ID" value="GAJ41793.1"/>
    <property type="molecule type" value="Genomic_DNA"/>
</dbReference>
<dbReference type="AlphaFoldDB" id="A0A023DKQ3"/>
<comment type="caution">
    <text evidence="1">The sequence shown here is derived from an EMBL/GenBank/DDBJ whole genome shotgun (WGS) entry which is preliminary data.</text>
</comment>
<evidence type="ECO:0008006" key="3">
    <source>
        <dbReference type="Google" id="ProtNLM"/>
    </source>
</evidence>
<accession>A0A023DKQ3</accession>
<organism evidence="1 2">
    <name type="scientific">Parageobacillus caldoxylosilyticus NBRC 107762</name>
    <dbReference type="NCBI Taxonomy" id="1220594"/>
    <lineage>
        <taxon>Bacteria</taxon>
        <taxon>Bacillati</taxon>
        <taxon>Bacillota</taxon>
        <taxon>Bacilli</taxon>
        <taxon>Bacillales</taxon>
        <taxon>Anoxybacillaceae</taxon>
        <taxon>Saccharococcus</taxon>
    </lineage>
</organism>
<evidence type="ECO:0000313" key="2">
    <source>
        <dbReference type="Proteomes" id="UP000023561"/>
    </source>
</evidence>
<reference evidence="1 2" key="1">
    <citation type="submission" date="2014-04" db="EMBL/GenBank/DDBJ databases">
        <title>Whole genome shotgun sequence of Geobacillus caldoxylosilyticus NBRC 107762.</title>
        <authorList>
            <person name="Hosoyama A."/>
            <person name="Hosoyama Y."/>
            <person name="Katano-Makiyama Y."/>
            <person name="Tsuchikane K."/>
            <person name="Ohji S."/>
            <person name="Ichikawa N."/>
            <person name="Yamazoe A."/>
            <person name="Fujita N."/>
        </authorList>
    </citation>
    <scope>NUCLEOTIDE SEQUENCE [LARGE SCALE GENOMIC DNA]</scope>
    <source>
        <strain evidence="1 2">NBRC 107762</strain>
    </source>
</reference>
<dbReference type="Proteomes" id="UP000023561">
    <property type="component" value="Unassembled WGS sequence"/>
</dbReference>
<protein>
    <recommendedName>
        <fullName evidence="3">GIY-YIG domain-containing protein</fullName>
    </recommendedName>
</protein>
<proteinExistence type="predicted"/>
<name>A0A023DKQ3_9BACL</name>